<dbReference type="InterPro" id="IPR036249">
    <property type="entry name" value="Thioredoxin-like_sf"/>
</dbReference>
<dbReference type="Pfam" id="PF14289">
    <property type="entry name" value="DUF4369"/>
    <property type="match status" value="1"/>
</dbReference>
<keyword evidence="1" id="KW-0676">Redox-active center</keyword>
<dbReference type="InterPro" id="IPR000866">
    <property type="entry name" value="AhpC/TSA"/>
</dbReference>
<dbReference type="EMBL" id="BJYT01000022">
    <property type="protein sequence ID" value="GEO11496.1"/>
    <property type="molecule type" value="Genomic_DNA"/>
</dbReference>
<dbReference type="OrthoDB" id="6399635at2"/>
<evidence type="ECO:0000313" key="3">
    <source>
        <dbReference type="EMBL" id="GEO11496.1"/>
    </source>
</evidence>
<evidence type="ECO:0000259" key="2">
    <source>
        <dbReference type="PROSITE" id="PS51352"/>
    </source>
</evidence>
<dbReference type="AlphaFoldDB" id="A0A512BHN9"/>
<accession>A0A512BHN9</accession>
<dbReference type="PROSITE" id="PS00194">
    <property type="entry name" value="THIOREDOXIN_1"/>
    <property type="match status" value="1"/>
</dbReference>
<dbReference type="CDD" id="cd02966">
    <property type="entry name" value="TlpA_like_family"/>
    <property type="match status" value="1"/>
</dbReference>
<comment type="caution">
    <text evidence="3">The sequence shown here is derived from an EMBL/GenBank/DDBJ whole genome shotgun (WGS) entry which is preliminary data.</text>
</comment>
<dbReference type="InterPro" id="IPR025380">
    <property type="entry name" value="DUF4369"/>
</dbReference>
<feature type="domain" description="Thioredoxin" evidence="2">
    <location>
        <begin position="369"/>
        <end position="518"/>
    </location>
</feature>
<keyword evidence="4" id="KW-1185">Reference proteome</keyword>
<dbReference type="InterPro" id="IPR017937">
    <property type="entry name" value="Thioredoxin_CS"/>
</dbReference>
<dbReference type="Proteomes" id="UP000321513">
    <property type="component" value="Unassembled WGS sequence"/>
</dbReference>
<dbReference type="PANTHER" id="PTHR42852:SF13">
    <property type="entry name" value="PROTEIN DIPZ"/>
    <property type="match status" value="1"/>
</dbReference>
<dbReference type="InterPro" id="IPR050553">
    <property type="entry name" value="Thioredoxin_ResA/DsbE_sf"/>
</dbReference>
<dbReference type="Gene3D" id="3.40.30.10">
    <property type="entry name" value="Glutaredoxin"/>
    <property type="match status" value="1"/>
</dbReference>
<dbReference type="InterPro" id="IPR013766">
    <property type="entry name" value="Thioredoxin_domain"/>
</dbReference>
<evidence type="ECO:0000256" key="1">
    <source>
        <dbReference type="ARBA" id="ARBA00023284"/>
    </source>
</evidence>
<organism evidence="3 4">
    <name type="scientific">Segetibacter aerophilus</name>
    <dbReference type="NCBI Taxonomy" id="670293"/>
    <lineage>
        <taxon>Bacteria</taxon>
        <taxon>Pseudomonadati</taxon>
        <taxon>Bacteroidota</taxon>
        <taxon>Chitinophagia</taxon>
        <taxon>Chitinophagales</taxon>
        <taxon>Chitinophagaceae</taxon>
        <taxon>Segetibacter</taxon>
    </lineage>
</organism>
<dbReference type="Pfam" id="PF00578">
    <property type="entry name" value="AhpC-TSA"/>
    <property type="match status" value="1"/>
</dbReference>
<evidence type="ECO:0000313" key="4">
    <source>
        <dbReference type="Proteomes" id="UP000321513"/>
    </source>
</evidence>
<protein>
    <recommendedName>
        <fullName evidence="2">Thioredoxin domain-containing protein</fullName>
    </recommendedName>
</protein>
<reference evidence="3 4" key="1">
    <citation type="submission" date="2019-07" db="EMBL/GenBank/DDBJ databases">
        <title>Whole genome shotgun sequence of Segetibacter aerophilus NBRC 106135.</title>
        <authorList>
            <person name="Hosoyama A."/>
            <person name="Uohara A."/>
            <person name="Ohji S."/>
            <person name="Ichikawa N."/>
        </authorList>
    </citation>
    <scope>NUCLEOTIDE SEQUENCE [LARGE SCALE GENOMIC DNA]</scope>
    <source>
        <strain evidence="3 4">NBRC 106135</strain>
    </source>
</reference>
<dbReference type="PROSITE" id="PS51352">
    <property type="entry name" value="THIOREDOXIN_2"/>
    <property type="match status" value="1"/>
</dbReference>
<name>A0A512BHN9_9BACT</name>
<dbReference type="GO" id="GO:0016491">
    <property type="term" value="F:oxidoreductase activity"/>
    <property type="evidence" value="ECO:0007669"/>
    <property type="project" value="InterPro"/>
</dbReference>
<proteinExistence type="predicted"/>
<dbReference type="GO" id="GO:0016209">
    <property type="term" value="F:antioxidant activity"/>
    <property type="evidence" value="ECO:0007669"/>
    <property type="project" value="InterPro"/>
</dbReference>
<sequence length="524" mass="59888">MAAVINKLEKRFDAFKDIFTINPILENSMRRYVLTSLAVIAISLVSTAQNKVVKKPVAPAVKTTGGYNIPITLTPYKNTWVYLGCYFGKYKNLSDSAFLNEKGQGVFKGKEKLPRGIYFTVSPQKYLLFEFLMDKEQNFSIKADTNNLANVTITGSADNQMFQEYTRFLAQKTPMLSALQKQLAEAKTARDSGVIKTTMTKANKELQDYRENFIKAHPSSMLANFFYGMKRPEIPAIPIGKNGKGDSTYPYRYVKENWWQGVAFDDESLVRTPFFEPKLEEYFKYYVAPDADSVISEVNYMLLVSRDSREMFKYLLGKFTDKYINPEYMGQEKVFLFLFDKYYSKGDTAWLNSKQTKFIFDRAYSLMANQLGEPAADLAMVDTSGKPVSLYGINAPYTFVTFWDPNCGHCKETVPRIDSIYRAKWKALGVKLVGVNVDEGANDAWKKFMNEHKLEGWAHIYQTKAARDAESKKGAANFRQLYDVYKTPTLYLLDSQKRIIGKMLSLEQFDDVLTAKMKTATSVK</sequence>
<dbReference type="RefSeq" id="WP_147205601.1">
    <property type="nucleotide sequence ID" value="NZ_BJYT01000022.1"/>
</dbReference>
<dbReference type="SUPFAM" id="SSF52833">
    <property type="entry name" value="Thioredoxin-like"/>
    <property type="match status" value="1"/>
</dbReference>
<gene>
    <name evidence="3" type="ORF">SAE01_39920</name>
</gene>
<dbReference type="PANTHER" id="PTHR42852">
    <property type="entry name" value="THIOL:DISULFIDE INTERCHANGE PROTEIN DSBE"/>
    <property type="match status" value="1"/>
</dbReference>